<name>A0ABN9ZPN7_PIPNA</name>
<sequence>MVTLAAKHSLNCSDHVEDAFYHEALSKALTMWLSIFIPPGSFPTCWMDQRPLPATSSHRPATSPGLRSVPLGSGGSPGRASWGSAAVEGSECLHGTPGPGDPAPSFLPRPSPPATFR</sequence>
<dbReference type="Proteomes" id="UP001314169">
    <property type="component" value="Chromosome 19"/>
</dbReference>
<keyword evidence="3" id="KW-1185">Reference proteome</keyword>
<evidence type="ECO:0000256" key="1">
    <source>
        <dbReference type="SAM" id="MobiDB-lite"/>
    </source>
</evidence>
<feature type="region of interest" description="Disordered" evidence="1">
    <location>
        <begin position="49"/>
        <end position="117"/>
    </location>
</feature>
<protein>
    <submittedName>
        <fullName evidence="2">Uncharacterized protein</fullName>
    </submittedName>
</protein>
<proteinExistence type="predicted"/>
<feature type="compositionally biased region" description="Pro residues" evidence="1">
    <location>
        <begin position="99"/>
        <end position="117"/>
    </location>
</feature>
<dbReference type="EMBL" id="OY882876">
    <property type="protein sequence ID" value="CAK6440235.1"/>
    <property type="molecule type" value="Genomic_DNA"/>
</dbReference>
<evidence type="ECO:0000313" key="2">
    <source>
        <dbReference type="EMBL" id="CAK6440235.1"/>
    </source>
</evidence>
<accession>A0ABN9ZPN7</accession>
<reference evidence="2" key="1">
    <citation type="submission" date="2023-12" db="EMBL/GenBank/DDBJ databases">
        <authorList>
            <person name="Brown T."/>
        </authorList>
    </citation>
    <scope>NUCLEOTIDE SEQUENCE</scope>
</reference>
<organism evidence="2 3">
    <name type="scientific">Pipistrellus nathusii</name>
    <name type="common">Nathusius' pipistrelle</name>
    <dbReference type="NCBI Taxonomy" id="59473"/>
    <lineage>
        <taxon>Eukaryota</taxon>
        <taxon>Metazoa</taxon>
        <taxon>Chordata</taxon>
        <taxon>Craniata</taxon>
        <taxon>Vertebrata</taxon>
        <taxon>Euteleostomi</taxon>
        <taxon>Mammalia</taxon>
        <taxon>Eutheria</taxon>
        <taxon>Laurasiatheria</taxon>
        <taxon>Chiroptera</taxon>
        <taxon>Yangochiroptera</taxon>
        <taxon>Vespertilionidae</taxon>
        <taxon>Pipistrellus</taxon>
    </lineage>
</organism>
<gene>
    <name evidence="2" type="ORF">MPIPNATIZW_LOCUS8541</name>
</gene>
<evidence type="ECO:0000313" key="3">
    <source>
        <dbReference type="Proteomes" id="UP001314169"/>
    </source>
</evidence>